<comment type="caution">
    <text evidence="1">The sequence shown here is derived from an EMBL/GenBank/DDBJ whole genome shotgun (WGS) entry which is preliminary data.</text>
</comment>
<sequence length="144" mass="17060">MELYLLNTASGLKPCYDSDFEEKKKLKLGQTYKAKITLARNIEFHRKYFQLINTAWAYQNEATTKHFKENINCFRKTVEVAAGHCDTVYSLSRKEWIDVPKSIAFDKMDDAEFQNLYDRVKDVLFSVFLRHISEYDFMNNLSNF</sequence>
<reference evidence="1 2" key="1">
    <citation type="submission" date="2020-08" db="EMBL/GenBank/DDBJ databases">
        <title>Genome public.</title>
        <authorList>
            <person name="Liu C."/>
            <person name="Sun Q."/>
        </authorList>
    </citation>
    <scope>NUCLEOTIDE SEQUENCE [LARGE SCALE GENOMIC DNA]</scope>
    <source>
        <strain evidence="1 2">BX2</strain>
    </source>
</reference>
<organism evidence="1 2">
    <name type="scientific">Parabacteroides segnis</name>
    <dbReference type="NCBI Taxonomy" id="2763058"/>
    <lineage>
        <taxon>Bacteria</taxon>
        <taxon>Pseudomonadati</taxon>
        <taxon>Bacteroidota</taxon>
        <taxon>Bacteroidia</taxon>
        <taxon>Bacteroidales</taxon>
        <taxon>Tannerellaceae</taxon>
        <taxon>Parabacteroides</taxon>
    </lineage>
</organism>
<keyword evidence="2" id="KW-1185">Reference proteome</keyword>
<evidence type="ECO:0000313" key="1">
    <source>
        <dbReference type="EMBL" id="MBC5644217.1"/>
    </source>
</evidence>
<dbReference type="InterPro" id="IPR009797">
    <property type="entry name" value="DUF1367"/>
</dbReference>
<accession>A0ABR7E384</accession>
<dbReference type="RefSeq" id="WP_186960120.1">
    <property type="nucleotide sequence ID" value="NZ_JACOOI010000016.1"/>
</dbReference>
<gene>
    <name evidence="1" type="ORF">H8S77_15145</name>
</gene>
<proteinExistence type="predicted"/>
<dbReference type="Proteomes" id="UP000644010">
    <property type="component" value="Unassembled WGS sequence"/>
</dbReference>
<protein>
    <submittedName>
        <fullName evidence="1">DUF1367 family protein</fullName>
    </submittedName>
</protein>
<evidence type="ECO:0000313" key="2">
    <source>
        <dbReference type="Proteomes" id="UP000644010"/>
    </source>
</evidence>
<dbReference type="EMBL" id="JACOOI010000016">
    <property type="protein sequence ID" value="MBC5644217.1"/>
    <property type="molecule type" value="Genomic_DNA"/>
</dbReference>
<dbReference type="Pfam" id="PF07105">
    <property type="entry name" value="DUF1367"/>
    <property type="match status" value="2"/>
</dbReference>
<name>A0ABR7E384_9BACT</name>